<feature type="binding site" evidence="5">
    <location>
        <begin position="180"/>
        <end position="183"/>
    </location>
    <ligand>
        <name>substrate</name>
    </ligand>
</feature>
<dbReference type="InterPro" id="IPR029063">
    <property type="entry name" value="SAM-dependent_MTases_sf"/>
</dbReference>
<dbReference type="SUPFAM" id="SSF53335">
    <property type="entry name" value="S-adenosyl-L-methionine-dependent methyltransferases"/>
    <property type="match status" value="1"/>
</dbReference>
<evidence type="ECO:0000256" key="1">
    <source>
        <dbReference type="ARBA" id="ARBA00022603"/>
    </source>
</evidence>
<evidence type="ECO:0000256" key="2">
    <source>
        <dbReference type="ARBA" id="ARBA00022679"/>
    </source>
</evidence>
<reference evidence="8 9" key="1">
    <citation type="journal article" date="2018" name="Int. J. Syst. Evol. Microbiol.">
        <title>Parvibium lacunae gen. nov., sp. nov., a new member of the family Alcaligenaceae isolated from a freshwater pond.</title>
        <authorList>
            <person name="Chen W.M."/>
            <person name="Xie P.B."/>
            <person name="Hsu M.Y."/>
            <person name="Sheu S.Y."/>
        </authorList>
    </citation>
    <scope>NUCLEOTIDE SEQUENCE [LARGE SCALE GENOMIC DNA]</scope>
    <source>
        <strain evidence="8 9">KMB9</strain>
    </source>
</reference>
<dbReference type="PANTHER" id="PTHR18895">
    <property type="entry name" value="HEMK METHYLTRANSFERASE"/>
    <property type="match status" value="1"/>
</dbReference>
<dbReference type="AlphaFoldDB" id="A0A368L4Q2"/>
<dbReference type="NCBIfam" id="TIGR00536">
    <property type="entry name" value="hemK_fam"/>
    <property type="match status" value="1"/>
</dbReference>
<dbReference type="InterPro" id="IPR050320">
    <property type="entry name" value="N5-glutamine_MTase"/>
</dbReference>
<dbReference type="NCBIfam" id="TIGR03534">
    <property type="entry name" value="RF_mod_PrmC"/>
    <property type="match status" value="1"/>
</dbReference>
<evidence type="ECO:0000259" key="7">
    <source>
        <dbReference type="Pfam" id="PF17827"/>
    </source>
</evidence>
<accession>A0A368L4Q2</accession>
<keyword evidence="1 5" id="KW-0489">Methyltransferase</keyword>
<dbReference type="Pfam" id="PF05175">
    <property type="entry name" value="MTS"/>
    <property type="match status" value="1"/>
</dbReference>
<feature type="domain" description="Methyltransferase small" evidence="6">
    <location>
        <begin position="89"/>
        <end position="188"/>
    </location>
</feature>
<dbReference type="InterPro" id="IPR004556">
    <property type="entry name" value="HemK-like"/>
</dbReference>
<proteinExistence type="inferred from homology"/>
<comment type="caution">
    <text evidence="8">The sequence shown here is derived from an EMBL/GenBank/DDBJ whole genome shotgun (WGS) entry which is preliminary data.</text>
</comment>
<comment type="catalytic activity">
    <reaction evidence="4 5">
        <text>L-glutaminyl-[peptide chain release factor] + S-adenosyl-L-methionine = N(5)-methyl-L-glutaminyl-[peptide chain release factor] + S-adenosyl-L-homocysteine + H(+)</text>
        <dbReference type="Rhea" id="RHEA:42896"/>
        <dbReference type="Rhea" id="RHEA-COMP:10271"/>
        <dbReference type="Rhea" id="RHEA-COMP:10272"/>
        <dbReference type="ChEBI" id="CHEBI:15378"/>
        <dbReference type="ChEBI" id="CHEBI:30011"/>
        <dbReference type="ChEBI" id="CHEBI:57856"/>
        <dbReference type="ChEBI" id="CHEBI:59789"/>
        <dbReference type="ChEBI" id="CHEBI:61891"/>
        <dbReference type="EC" id="2.1.1.297"/>
    </reaction>
</comment>
<dbReference type="InterPro" id="IPR007848">
    <property type="entry name" value="Small_mtfrase_dom"/>
</dbReference>
<comment type="similarity">
    <text evidence="5">Belongs to the protein N5-glutamine methyltransferase family. PrmC subfamily.</text>
</comment>
<dbReference type="HAMAP" id="MF_02126">
    <property type="entry name" value="RF_methyltr_PrmC"/>
    <property type="match status" value="1"/>
</dbReference>
<dbReference type="Gene3D" id="3.40.50.150">
    <property type="entry name" value="Vaccinia Virus protein VP39"/>
    <property type="match status" value="1"/>
</dbReference>
<dbReference type="GO" id="GO:0003676">
    <property type="term" value="F:nucleic acid binding"/>
    <property type="evidence" value="ECO:0007669"/>
    <property type="project" value="InterPro"/>
</dbReference>
<organism evidence="8 9">
    <name type="scientific">Parvibium lacunae</name>
    <dbReference type="NCBI Taxonomy" id="1888893"/>
    <lineage>
        <taxon>Bacteria</taxon>
        <taxon>Pseudomonadati</taxon>
        <taxon>Pseudomonadota</taxon>
        <taxon>Betaproteobacteria</taxon>
        <taxon>Burkholderiales</taxon>
        <taxon>Alcaligenaceae</taxon>
        <taxon>Parvibium</taxon>
    </lineage>
</organism>
<dbReference type="Proteomes" id="UP000252357">
    <property type="component" value="Unassembled WGS sequence"/>
</dbReference>
<evidence type="ECO:0000256" key="4">
    <source>
        <dbReference type="ARBA" id="ARBA00048391"/>
    </source>
</evidence>
<evidence type="ECO:0000313" key="8">
    <source>
        <dbReference type="EMBL" id="RCS58554.1"/>
    </source>
</evidence>
<evidence type="ECO:0000259" key="6">
    <source>
        <dbReference type="Pfam" id="PF05175"/>
    </source>
</evidence>
<dbReference type="EMBL" id="QPGB01000002">
    <property type="protein sequence ID" value="RCS58554.1"/>
    <property type="molecule type" value="Genomic_DNA"/>
</dbReference>
<evidence type="ECO:0000256" key="5">
    <source>
        <dbReference type="HAMAP-Rule" id="MF_02126"/>
    </source>
</evidence>
<evidence type="ECO:0000313" key="9">
    <source>
        <dbReference type="Proteomes" id="UP000252357"/>
    </source>
</evidence>
<dbReference type="EC" id="2.1.1.297" evidence="5"/>
<dbReference type="InterPro" id="IPR002052">
    <property type="entry name" value="DNA_methylase_N6_adenine_CS"/>
</dbReference>
<dbReference type="OrthoDB" id="9800643at2"/>
<dbReference type="InterPro" id="IPR040758">
    <property type="entry name" value="PrmC_N"/>
</dbReference>
<evidence type="ECO:0000256" key="3">
    <source>
        <dbReference type="ARBA" id="ARBA00022691"/>
    </source>
</evidence>
<protein>
    <recommendedName>
        <fullName evidence="5">Release factor glutamine methyltransferase</fullName>
        <shortName evidence="5">RF MTase</shortName>
        <ecNumber evidence="5">2.1.1.297</ecNumber>
    </recommendedName>
    <alternativeName>
        <fullName evidence="5">N5-glutamine methyltransferase PrmC</fullName>
    </alternativeName>
    <alternativeName>
        <fullName evidence="5">Protein-(glutamine-N5) MTase PrmC</fullName>
    </alternativeName>
    <alternativeName>
        <fullName evidence="5">Protein-glutamine N-methyltransferase PrmC</fullName>
    </alternativeName>
</protein>
<dbReference type="PANTHER" id="PTHR18895:SF74">
    <property type="entry name" value="MTRF1L RELEASE FACTOR GLUTAMINE METHYLTRANSFERASE"/>
    <property type="match status" value="1"/>
</dbReference>
<dbReference type="FunFam" id="3.40.50.150:FF:000053">
    <property type="entry name" value="Release factor glutamine methyltransferase"/>
    <property type="match status" value="1"/>
</dbReference>
<gene>
    <name evidence="5 8" type="primary">prmC</name>
    <name evidence="8" type="ORF">DU000_07035</name>
</gene>
<name>A0A368L4Q2_9BURK</name>
<dbReference type="GO" id="GO:0032259">
    <property type="term" value="P:methylation"/>
    <property type="evidence" value="ECO:0007669"/>
    <property type="project" value="UniProtKB-KW"/>
</dbReference>
<keyword evidence="9" id="KW-1185">Reference proteome</keyword>
<dbReference type="CDD" id="cd02440">
    <property type="entry name" value="AdoMet_MTases"/>
    <property type="match status" value="1"/>
</dbReference>
<feature type="binding site" evidence="5">
    <location>
        <position position="165"/>
    </location>
    <ligand>
        <name>S-adenosyl-L-methionine</name>
        <dbReference type="ChEBI" id="CHEBI:59789"/>
    </ligand>
</feature>
<feature type="binding site" evidence="5">
    <location>
        <begin position="111"/>
        <end position="115"/>
    </location>
    <ligand>
        <name>S-adenosyl-L-methionine</name>
        <dbReference type="ChEBI" id="CHEBI:59789"/>
    </ligand>
</feature>
<dbReference type="Gene3D" id="1.10.8.10">
    <property type="entry name" value="DNA helicase RuvA subunit, C-terminal domain"/>
    <property type="match status" value="1"/>
</dbReference>
<feature type="domain" description="Release factor glutamine methyltransferase N-terminal" evidence="7">
    <location>
        <begin position="5"/>
        <end position="62"/>
    </location>
</feature>
<sequence length="275" mass="29751">MQARQQGLPALEARMLMECVLKQTPAWLVAHDNEALSEAEATAYQTLCQRRLGGEPLAYILGWREFYGRQFKVNPAVLIPRPETELLVDLALEKLTAKFRSAQPFHVLDLGTGSGAIAITLALEAAARNLPVVVSASDISASALAVARQNAMTLGANINFIESHWWQAIPKQSFDLILSNPPYIEANDPHLNQGDLRFEPAHALTDQADGLSAYRALCAGLGAYLAPGGWVLFEHGYDQAAAVQALLQAQNLQSVQTWPDLAGIPRISGGQSACE</sequence>
<keyword evidence="3 5" id="KW-0949">S-adenosyl-L-methionine</keyword>
<keyword evidence="2 5" id="KW-0808">Transferase</keyword>
<feature type="binding site" evidence="5">
    <location>
        <position position="138"/>
    </location>
    <ligand>
        <name>S-adenosyl-L-methionine</name>
        <dbReference type="ChEBI" id="CHEBI:59789"/>
    </ligand>
</feature>
<dbReference type="PROSITE" id="PS00092">
    <property type="entry name" value="N6_MTASE"/>
    <property type="match status" value="1"/>
</dbReference>
<comment type="function">
    <text evidence="5">Methylates the class 1 translation termination release factors RF1/PrfA and RF2/PrfB on the glutamine residue of the universally conserved GGQ motif.</text>
</comment>
<dbReference type="Pfam" id="PF17827">
    <property type="entry name" value="PrmC_N"/>
    <property type="match status" value="1"/>
</dbReference>
<feature type="binding site" evidence="5">
    <location>
        <position position="180"/>
    </location>
    <ligand>
        <name>S-adenosyl-L-methionine</name>
        <dbReference type="ChEBI" id="CHEBI:59789"/>
    </ligand>
</feature>
<dbReference type="GO" id="GO:0102559">
    <property type="term" value="F:peptide chain release factor N(5)-glutamine methyltransferase activity"/>
    <property type="evidence" value="ECO:0007669"/>
    <property type="project" value="UniProtKB-EC"/>
</dbReference>
<dbReference type="InterPro" id="IPR019874">
    <property type="entry name" value="RF_methyltr_PrmC"/>
</dbReference>